<name>A0A2Z6MXM3_TRISU</name>
<dbReference type="AlphaFoldDB" id="A0A2Z6MXM3"/>
<proteinExistence type="predicted"/>
<dbReference type="OrthoDB" id="683646at2759"/>
<feature type="compositionally biased region" description="Basic and acidic residues" evidence="1">
    <location>
        <begin position="186"/>
        <end position="196"/>
    </location>
</feature>
<organism evidence="3 4">
    <name type="scientific">Trifolium subterraneum</name>
    <name type="common">Subterranean clover</name>
    <dbReference type="NCBI Taxonomy" id="3900"/>
    <lineage>
        <taxon>Eukaryota</taxon>
        <taxon>Viridiplantae</taxon>
        <taxon>Streptophyta</taxon>
        <taxon>Embryophyta</taxon>
        <taxon>Tracheophyta</taxon>
        <taxon>Spermatophyta</taxon>
        <taxon>Magnoliopsida</taxon>
        <taxon>eudicotyledons</taxon>
        <taxon>Gunneridae</taxon>
        <taxon>Pentapetalae</taxon>
        <taxon>rosids</taxon>
        <taxon>fabids</taxon>
        <taxon>Fabales</taxon>
        <taxon>Fabaceae</taxon>
        <taxon>Papilionoideae</taxon>
        <taxon>50 kb inversion clade</taxon>
        <taxon>NPAAA clade</taxon>
        <taxon>Hologalegina</taxon>
        <taxon>IRL clade</taxon>
        <taxon>Trifolieae</taxon>
        <taxon>Trifolium</taxon>
    </lineage>
</organism>
<keyword evidence="4" id="KW-1185">Reference proteome</keyword>
<dbReference type="PANTHER" id="PTHR36617">
    <property type="entry name" value="PROTEIN, PUTATIVE-RELATED"/>
    <property type="match status" value="1"/>
</dbReference>
<evidence type="ECO:0000259" key="2">
    <source>
        <dbReference type="Pfam" id="PF13966"/>
    </source>
</evidence>
<feature type="domain" description="Reverse transcriptase zinc-binding" evidence="2">
    <location>
        <begin position="89"/>
        <end position="177"/>
    </location>
</feature>
<evidence type="ECO:0000256" key="1">
    <source>
        <dbReference type="SAM" id="MobiDB-lite"/>
    </source>
</evidence>
<evidence type="ECO:0000313" key="3">
    <source>
        <dbReference type="EMBL" id="GAU28485.1"/>
    </source>
</evidence>
<accession>A0A2Z6MXM3</accession>
<reference evidence="4" key="1">
    <citation type="journal article" date="2017" name="Front. Plant Sci.">
        <title>Climate Clever Clovers: New Paradigm to Reduce the Environmental Footprint of Ruminants by Breeding Low Methanogenic Forages Utilizing Haplotype Variation.</title>
        <authorList>
            <person name="Kaur P."/>
            <person name="Appels R."/>
            <person name="Bayer P.E."/>
            <person name="Keeble-Gagnere G."/>
            <person name="Wang J."/>
            <person name="Hirakawa H."/>
            <person name="Shirasawa K."/>
            <person name="Vercoe P."/>
            <person name="Stefanova K."/>
            <person name="Durmic Z."/>
            <person name="Nichols P."/>
            <person name="Revell C."/>
            <person name="Isobe S.N."/>
            <person name="Edwards D."/>
            <person name="Erskine W."/>
        </authorList>
    </citation>
    <scope>NUCLEOTIDE SEQUENCE [LARGE SCALE GENOMIC DNA]</scope>
    <source>
        <strain evidence="4">cv. Daliak</strain>
    </source>
</reference>
<gene>
    <name evidence="3" type="ORF">TSUD_294880</name>
</gene>
<sequence>MAMSRVWVGYYNIHLHTRSLTKSPYPSHARVGNKLCTRTHTMGSVGVAEKVVGVGGGDIGECQALLLNVSLQAHSSDRWLWQWGLDDGYTVRGAYQLLTAHDVIPLGHAAGLIWHSRIPLKVSILVWRLLRDRLPIKANLSTRGIIPAADHYCVSDCGAAETAQHLFLSCSTFGCLWVQVGEKEKARRREEKEGKEGTQSQSLGKSLQSK</sequence>
<protein>
    <recommendedName>
        <fullName evidence="2">Reverse transcriptase zinc-binding domain-containing protein</fullName>
    </recommendedName>
</protein>
<dbReference type="Pfam" id="PF13966">
    <property type="entry name" value="zf-RVT"/>
    <property type="match status" value="1"/>
</dbReference>
<dbReference type="PANTHER" id="PTHR36617:SF5">
    <property type="entry name" value="OS05G0421675 PROTEIN"/>
    <property type="match status" value="1"/>
</dbReference>
<dbReference type="EMBL" id="DF973373">
    <property type="protein sequence ID" value="GAU28485.1"/>
    <property type="molecule type" value="Genomic_DNA"/>
</dbReference>
<feature type="region of interest" description="Disordered" evidence="1">
    <location>
        <begin position="186"/>
        <end position="210"/>
    </location>
</feature>
<feature type="compositionally biased region" description="Low complexity" evidence="1">
    <location>
        <begin position="197"/>
        <end position="210"/>
    </location>
</feature>
<evidence type="ECO:0000313" key="4">
    <source>
        <dbReference type="Proteomes" id="UP000242715"/>
    </source>
</evidence>
<dbReference type="InterPro" id="IPR026960">
    <property type="entry name" value="RVT-Znf"/>
</dbReference>
<dbReference type="Proteomes" id="UP000242715">
    <property type="component" value="Unassembled WGS sequence"/>
</dbReference>